<evidence type="ECO:0000256" key="3">
    <source>
        <dbReference type="HAMAP-Rule" id="MF_01074"/>
    </source>
</evidence>
<comment type="catalytic activity">
    <reaction evidence="3">
        <text>Ni(II)-pyridinium-3,5-bisthiocarboxylate mononucleotide = pyridinium-3,5-bisthiocarboxylate mononucleotide + Ni(2+)</text>
        <dbReference type="Rhea" id="RHEA:54784"/>
        <dbReference type="ChEBI" id="CHEBI:49786"/>
        <dbReference type="ChEBI" id="CHEBI:137372"/>
        <dbReference type="ChEBI" id="CHEBI:137373"/>
        <dbReference type="EC" id="4.99.1.12"/>
    </reaction>
</comment>
<dbReference type="PANTHER" id="PTHR36566">
    <property type="entry name" value="NICKEL INSERTION PROTEIN-RELATED"/>
    <property type="match status" value="1"/>
</dbReference>
<dbReference type="Proteomes" id="UP000001551">
    <property type="component" value="Chromosome"/>
</dbReference>
<comment type="similarity">
    <text evidence="3">Belongs to the LarC family.</text>
</comment>
<dbReference type="KEGG" id="eha:Ethha_0335"/>
<evidence type="ECO:0000256" key="4">
    <source>
        <dbReference type="SAM" id="MobiDB-lite"/>
    </source>
</evidence>
<feature type="region of interest" description="Disordered" evidence="4">
    <location>
        <begin position="70"/>
        <end position="109"/>
    </location>
</feature>
<accession>E6U7Y9</accession>
<proteinExistence type="inferred from homology"/>
<dbReference type="Gene3D" id="3.30.70.1380">
    <property type="entry name" value="Transcriptional regulatory protein pf0864 domain like"/>
    <property type="match status" value="1"/>
</dbReference>
<dbReference type="NCBIfam" id="TIGR00299">
    <property type="entry name" value="nickel pincer cofactor biosynthesis protein LarC"/>
    <property type="match status" value="1"/>
</dbReference>
<evidence type="ECO:0000256" key="1">
    <source>
        <dbReference type="ARBA" id="ARBA00022596"/>
    </source>
</evidence>
<evidence type="ECO:0000313" key="5">
    <source>
        <dbReference type="EMBL" id="ADU25921.1"/>
    </source>
</evidence>
<organism evidence="5 6">
    <name type="scientific">Ethanoligenens harbinense (strain DSM 18485 / JCM 12961 / CGMCC 1.5033 / YUAN-3)</name>
    <dbReference type="NCBI Taxonomy" id="663278"/>
    <lineage>
        <taxon>Bacteria</taxon>
        <taxon>Bacillati</taxon>
        <taxon>Bacillota</taxon>
        <taxon>Clostridia</taxon>
        <taxon>Eubacteriales</taxon>
        <taxon>Oscillospiraceae</taxon>
        <taxon>Ethanoligenens</taxon>
    </lineage>
</organism>
<dbReference type="STRING" id="663278.Ethha_0335"/>
<keyword evidence="2 3" id="KW-0456">Lyase</keyword>
<keyword evidence="6" id="KW-1185">Reference proteome</keyword>
<comment type="function">
    <text evidence="3">Involved in the biosynthesis of a nickel-pincer cofactor ((SCS)Ni(II) pincer complex). Binds Ni(2+), and functions in nickel delivery to pyridinium-3,5-bisthiocarboxylic acid mononucleotide (P2TMN), to form the mature cofactor. Is thus probably required for the activation of nickel-pincer cofactor-dependent enzymes.</text>
</comment>
<feature type="compositionally biased region" description="Basic and acidic residues" evidence="4">
    <location>
        <begin position="72"/>
        <end position="95"/>
    </location>
</feature>
<dbReference type="EMBL" id="CP002400">
    <property type="protein sequence ID" value="ADU25921.1"/>
    <property type="molecule type" value="Genomic_DNA"/>
</dbReference>
<dbReference type="EC" id="4.99.1.12" evidence="3"/>
<keyword evidence="1 3" id="KW-0533">Nickel</keyword>
<dbReference type="RefSeq" id="WP_013484302.1">
    <property type="nucleotide sequence ID" value="NC_014828.1"/>
</dbReference>
<dbReference type="GO" id="GO:0016151">
    <property type="term" value="F:nickel cation binding"/>
    <property type="evidence" value="ECO:0007669"/>
    <property type="project" value="UniProtKB-UniRule"/>
</dbReference>
<reference evidence="5 6" key="1">
    <citation type="submission" date="2010-12" db="EMBL/GenBank/DDBJ databases">
        <title>Complete sequence of Ethanoligenens harbinense YUAN-3.</title>
        <authorList>
            <person name="Lucas S."/>
            <person name="Copeland A."/>
            <person name="Lapidus A."/>
            <person name="Cheng J.-F."/>
            <person name="Bruce D."/>
            <person name="Goodwin L."/>
            <person name="Pitluck S."/>
            <person name="Chertkov O."/>
            <person name="Misra M."/>
            <person name="Detter J.C."/>
            <person name="Han C."/>
            <person name="Tapia R."/>
            <person name="Land M."/>
            <person name="Hauser L."/>
            <person name="Jeffries C."/>
            <person name="Kyrpides N."/>
            <person name="Ivanova N."/>
            <person name="Mikhailova N."/>
            <person name="Wang A."/>
            <person name="Mouttaki H."/>
            <person name="He Z."/>
            <person name="Zhou J."/>
            <person name="Hemme C.L."/>
            <person name="Woyke T."/>
        </authorList>
    </citation>
    <scope>NUCLEOTIDE SEQUENCE [LARGE SCALE GENOMIC DNA]</scope>
    <source>
        <strain evidence="6">DSM 18485 / JCM 12961 / CGMCC 1.5033 / YUAN-3</strain>
    </source>
</reference>
<dbReference type="GO" id="GO:0016829">
    <property type="term" value="F:lyase activity"/>
    <property type="evidence" value="ECO:0007669"/>
    <property type="project" value="UniProtKB-UniRule"/>
</dbReference>
<sequence length="445" mass="48044">MKTLYIDCQAGISGDMFVAALLDLGAPEQTLRDALASLHTDDFRIEITKKQTHGILCTDYNVILTHEEPEDGSAHHHEHDHHHAGEHDHHHEHVHATAVQDTPHSAHHAHRNLHDIEALLDASALSPAVRELSKTIFGFVARAEAKVHGLPLEEIHFHEVGAADSIADIVGAAVCVDALGAQDIRFSPLTEGGGFVRCAHGLLPVPAPATAEILRAARIPYRTKDVDGEMVTPTGAAIAAGLARGFGPMPAMRVEKTGYGGGKREFPHANILRAFLGETEQTADPGRDRVRVLETCIDDSTGEALGHALELLFAAGAADAYYTPVFMKKNRPAWLLTVLCAPELEETMTEIIFAHTGAIGLRTRESERIVMARGFGAVDTPYGKIRLKRSTFGGVEKIKPEFESLHAAAERAGIPITRVDTEARARAAAGEARWEPSAHSGHPFA</sequence>
<dbReference type="Pfam" id="PF01969">
    <property type="entry name" value="Ni_insertion"/>
    <property type="match status" value="1"/>
</dbReference>
<dbReference type="HOGENOM" id="CLU_028523_2_1_9"/>
<gene>
    <name evidence="3" type="primary">larC</name>
    <name evidence="5" type="ordered locus">Ethha_0335</name>
</gene>
<dbReference type="InterPro" id="IPR002822">
    <property type="entry name" value="Ni_insertion"/>
</dbReference>
<dbReference type="HAMAP" id="MF_01074">
    <property type="entry name" value="LarC"/>
    <property type="match status" value="1"/>
</dbReference>
<dbReference type="PANTHER" id="PTHR36566:SF1">
    <property type="entry name" value="PYRIDINIUM-3,5-BISTHIOCARBOXYLIC ACID MONONUCLEOTIDE NICKEL INSERTION PROTEIN"/>
    <property type="match status" value="1"/>
</dbReference>
<dbReference type="AlphaFoldDB" id="E6U7Y9"/>
<name>E6U7Y9_ETHHY</name>
<dbReference type="GO" id="GO:0051604">
    <property type="term" value="P:protein maturation"/>
    <property type="evidence" value="ECO:0007669"/>
    <property type="project" value="UniProtKB-UniRule"/>
</dbReference>
<protein>
    <recommendedName>
        <fullName evidence="3">Pyridinium-3,5-bisthiocarboxylic acid mononucleotide nickel insertion protein</fullName>
        <shortName evidence="3">P2TMN nickel insertion protein</shortName>
        <ecNumber evidence="3">4.99.1.12</ecNumber>
    </recommendedName>
    <alternativeName>
        <fullName evidence="3">Nickel-pincer cofactor biosynthesis protein LarC</fullName>
    </alternativeName>
</protein>
<evidence type="ECO:0000256" key="2">
    <source>
        <dbReference type="ARBA" id="ARBA00023239"/>
    </source>
</evidence>
<evidence type="ECO:0000313" key="6">
    <source>
        <dbReference type="Proteomes" id="UP000001551"/>
    </source>
</evidence>
<dbReference type="eggNOG" id="COG1641">
    <property type="taxonomic scope" value="Bacteria"/>
</dbReference>